<organism evidence="2 3">
    <name type="scientific">Limosilactobacillus mucosae</name>
    <name type="common">Lactobacillus mucosae</name>
    <dbReference type="NCBI Taxonomy" id="97478"/>
    <lineage>
        <taxon>Bacteria</taxon>
        <taxon>Bacillati</taxon>
        <taxon>Bacillota</taxon>
        <taxon>Bacilli</taxon>
        <taxon>Lactobacillales</taxon>
        <taxon>Lactobacillaceae</taxon>
        <taxon>Limosilactobacillus</taxon>
    </lineage>
</organism>
<dbReference type="Proteomes" id="UP000593929">
    <property type="component" value="Plasmid unnamed1"/>
</dbReference>
<name>A0A7L9VN49_LIMMU</name>
<reference evidence="2 3" key="1">
    <citation type="submission" date="2020-10" db="EMBL/GenBank/DDBJ databases">
        <title>Genome sequencing of Lactobacillus mucosae KCTC 21011.</title>
        <authorList>
            <person name="Kim J."/>
        </authorList>
    </citation>
    <scope>NUCLEOTIDE SEQUENCE [LARGE SCALE GENOMIC DNA]</scope>
    <source>
        <strain evidence="2 3">LM011</strain>
        <plasmid evidence="2 3">unnamed1</plasmid>
    </source>
</reference>
<dbReference type="AlphaFoldDB" id="A0A7L9VN49"/>
<evidence type="ECO:0000313" key="3">
    <source>
        <dbReference type="Proteomes" id="UP000593929"/>
    </source>
</evidence>
<proteinExistence type="predicted"/>
<evidence type="ECO:0000256" key="1">
    <source>
        <dbReference type="SAM" id="MobiDB-lite"/>
    </source>
</evidence>
<gene>
    <name evidence="2" type="ORF">LM011_00305</name>
</gene>
<sequence>MKIREASDNLFDMNQSGDAILRSLQNTDFSIMDIIVRESLQNALDASKAGVDHIFVDYRTGKFDTYRLNPEFERISDNLNRAYTDEAEFLSISDRNTVGLNGQYDLNRPDELTKSNFFKLVFGLGKNQEANGAGGSWGLGKTSYFRIGCGIVIYYTRIKAEQGYEERLIASLIEDPRSEKRLLTDSRRGIAWWGEQRESDKDDFYPITDHKQIEKFLDIFGLKPYGADDTGTTIIIPYLKEFEQTSSNPWGRNRERALTTAIQRWYAPRILNDEYSKGTGNADLCCKVNGELVGYPEVEQPFGLLRDLYTAALTGNASDDIKVEDIRLPRSGMKDNKTNAGRVAFVIKNLSDAVTSNGFTYRQYIEDADDQTEESFKLVAFARKPGMIVRYDFDDKWSKGAKIADDQCLIAFFVPNSNGKIYEKYRTDKYDTLEQYLRFGEKADHADWFDQRGQQNITLVDRIKRETARALANAAGSDEDRQVSLVSEKLAHEYAGLLPPNNFGKAGRSRPKPPSDGGQKHEHASSITIKNTGMDEDGSLFIDFVARFKRSADVDIKISTQGKSAMSFKEWTKDLATLDFPVEIDKVEIDETEVNVSIASSRARFSLTNSNNERSEITGRLKLSLSSNEYQPELIIKQND</sequence>
<accession>A0A7L9VN49</accession>
<keyword evidence="2" id="KW-0614">Plasmid</keyword>
<geneLocation type="plasmid" evidence="2 3">
    <name>unnamed1</name>
</geneLocation>
<feature type="region of interest" description="Disordered" evidence="1">
    <location>
        <begin position="497"/>
        <end position="531"/>
    </location>
</feature>
<protein>
    <submittedName>
        <fullName evidence="2">Uncharacterized protein</fullName>
    </submittedName>
</protein>
<dbReference type="RefSeq" id="WP_056968609.1">
    <property type="nucleotide sequence ID" value="NZ_CBCRVQ010000012.1"/>
</dbReference>
<evidence type="ECO:0000313" key="2">
    <source>
        <dbReference type="EMBL" id="QOL68813.1"/>
    </source>
</evidence>
<dbReference type="EMBL" id="CP062965">
    <property type="protein sequence ID" value="QOL68813.1"/>
    <property type="molecule type" value="Genomic_DNA"/>
</dbReference>